<dbReference type="AlphaFoldDB" id="A0A077EIL4"/>
<dbReference type="KEGG" id="eao:BD94_1610"/>
<evidence type="ECO:0000313" key="2">
    <source>
        <dbReference type="Proteomes" id="UP000028933"/>
    </source>
</evidence>
<gene>
    <name evidence="1" type="ORF">BD94_1610</name>
</gene>
<protein>
    <submittedName>
        <fullName evidence="1">Uncharacterized protein</fullName>
    </submittedName>
</protein>
<dbReference type="Proteomes" id="UP000028933">
    <property type="component" value="Chromosome"/>
</dbReference>
<dbReference type="HOGENOM" id="CLU_3343154_0_0_10"/>
<sequence>MKSKAMSTVTKSLPDFFDNLYKSLVFNRYSFFLKTLK</sequence>
<accession>A0A077EIL4</accession>
<organism evidence="1 2">
    <name type="scientific">Elizabethkingia anophelis NUHP1</name>
    <dbReference type="NCBI Taxonomy" id="1338011"/>
    <lineage>
        <taxon>Bacteria</taxon>
        <taxon>Pseudomonadati</taxon>
        <taxon>Bacteroidota</taxon>
        <taxon>Flavobacteriia</taxon>
        <taxon>Flavobacteriales</taxon>
        <taxon>Weeksellaceae</taxon>
        <taxon>Elizabethkingia</taxon>
    </lineage>
</organism>
<name>A0A077EIL4_9FLAO</name>
<evidence type="ECO:0000313" key="1">
    <source>
        <dbReference type="EMBL" id="AIL45385.1"/>
    </source>
</evidence>
<proteinExistence type="predicted"/>
<dbReference type="EMBL" id="CP007547">
    <property type="protein sequence ID" value="AIL45385.1"/>
    <property type="molecule type" value="Genomic_DNA"/>
</dbReference>
<reference evidence="1" key="2">
    <citation type="journal article" date="2015" name="Genome Biol. Evol.">
        <title>Complete Genome Sequence and Transcriptomic Analysis of the Novel Pathogen Elizabethkingia anophelis in Response to Oxidative Stress.</title>
        <authorList>
            <person name="Li Y."/>
            <person name="Liu Y."/>
            <person name="Chew S.C."/>
            <person name="Tay M."/>
            <person name="Salido M.M."/>
            <person name="Teo J."/>
            <person name="Lauro F.M."/>
            <person name="Givskov M."/>
            <person name="Yang L."/>
        </authorList>
    </citation>
    <scope>NUCLEOTIDE SEQUENCE</scope>
    <source>
        <strain evidence="1">NUHP1</strain>
    </source>
</reference>
<reference evidence="1" key="1">
    <citation type="journal article" date="2013" name="Lancet">
        <title>First case of E anophelis outbreak in an intensive-care unit.</title>
        <authorList>
            <person name="Teo J."/>
            <person name="Tan S.Y."/>
            <person name="Tay M."/>
            <person name="Ding Y."/>
            <person name="Kjelleberg S."/>
            <person name="Givskov M."/>
            <person name="Lin R.T."/>
            <person name="Yang L."/>
        </authorList>
    </citation>
    <scope>NUCLEOTIDE SEQUENCE [LARGE SCALE GENOMIC DNA]</scope>
    <source>
        <strain evidence="1">NUHP1</strain>
    </source>
</reference>